<organism evidence="5 6">
    <name type="scientific">Euplotes crassus</name>
    <dbReference type="NCBI Taxonomy" id="5936"/>
    <lineage>
        <taxon>Eukaryota</taxon>
        <taxon>Sar</taxon>
        <taxon>Alveolata</taxon>
        <taxon>Ciliophora</taxon>
        <taxon>Intramacronucleata</taxon>
        <taxon>Spirotrichea</taxon>
        <taxon>Hypotrichia</taxon>
        <taxon>Euplotida</taxon>
        <taxon>Euplotidae</taxon>
        <taxon>Moneuplotes</taxon>
    </lineage>
</organism>
<protein>
    <submittedName>
        <fullName evidence="5">Uncharacterized protein</fullName>
    </submittedName>
</protein>
<reference evidence="5" key="1">
    <citation type="submission" date="2023-07" db="EMBL/GenBank/DDBJ databases">
        <authorList>
            <consortium name="AG Swart"/>
            <person name="Singh M."/>
            <person name="Singh A."/>
            <person name="Seah K."/>
            <person name="Emmerich C."/>
        </authorList>
    </citation>
    <scope>NUCLEOTIDE SEQUENCE</scope>
    <source>
        <strain evidence="5">DP1</strain>
    </source>
</reference>
<dbReference type="Proteomes" id="UP001295684">
    <property type="component" value="Unassembled WGS sequence"/>
</dbReference>
<keyword evidence="4" id="KW-0472">Membrane</keyword>
<evidence type="ECO:0000256" key="1">
    <source>
        <dbReference type="ARBA" id="ARBA00022729"/>
    </source>
</evidence>
<feature type="transmembrane region" description="Helical" evidence="4">
    <location>
        <begin position="1024"/>
        <end position="1041"/>
    </location>
</feature>
<proteinExistence type="predicted"/>
<dbReference type="EMBL" id="CAMPGE010029327">
    <property type="protein sequence ID" value="CAI2386795.1"/>
    <property type="molecule type" value="Genomic_DNA"/>
</dbReference>
<feature type="transmembrane region" description="Helical" evidence="4">
    <location>
        <begin position="884"/>
        <end position="904"/>
    </location>
</feature>
<keyword evidence="4" id="KW-1133">Transmembrane helix</keyword>
<feature type="transmembrane region" description="Helical" evidence="4">
    <location>
        <begin position="993"/>
        <end position="1012"/>
    </location>
</feature>
<evidence type="ECO:0000313" key="6">
    <source>
        <dbReference type="Proteomes" id="UP001295684"/>
    </source>
</evidence>
<evidence type="ECO:0000256" key="2">
    <source>
        <dbReference type="ARBA" id="ARBA00022737"/>
    </source>
</evidence>
<gene>
    <name evidence="5" type="ORF">ECRASSUSDP1_LOCUS28419</name>
</gene>
<accession>A0AAD2DBM7</accession>
<feature type="transmembrane region" description="Helical" evidence="4">
    <location>
        <begin position="860"/>
        <end position="878"/>
    </location>
</feature>
<dbReference type="PANTHER" id="PTHR46130">
    <property type="entry name" value="LAMGL DOMAIN-CONTAINING PROTEIN"/>
    <property type="match status" value="1"/>
</dbReference>
<sequence>MVQSGLGISLSMTLNLADIFKRFKNQLIRDEVKKIACGDRNYEDMHGTKRRYPKATCKFRFVQVLVAFLWVVVRLVGGREVARYEVNGLEIVSREEGQPKLILPGNFYKGIQAQRYLQFDDYFDLQSDDNLYVEILSYPCNQEVIQTEAHQQSQLFNNSKGADPFLPNYSNKFLENKKSWNSEDQSNNLFMSKTVIDCQNDKQVCSLGRPSYSSSQSQALSGYANLTLPPGIVLALCNTTCLEDEICTSSHNQSIVRSLIIYSNSLPHRALGTCGNSLEEDGEECDIGPYSYGGCSTTCAVNPGYSCEKYYDEGSKCKSIKGDGLRVVDEQCDDGNTSNGDGCNEDMRVEIGYSCVNGSDTTQDVCSTQCGNGGSTCYDGNTDDGDGCSSSCQVEAGYLCLTIFSSWGFGCRSVCNDGIVVGNEVCDGGSDTYFEPCPICTYVTPGYECSGGSPTSKSVCNTICGDGGRTYWEQCDDGNLIPGDGCDEHCNVEFGYKCDGGTHPLVNSPGSPDSCYIPCGDGILYGTEECDDGNESSGDGCSSSCIVEPGYQCTRENSTTPDVCLLICGDGKKMSGEACDDGNTQDGDGCNSQCTAIEYNYQCSGGTPSSSDKCEVICGDGIFPTNLNPTLYCDDGNTDNGDGCNDKCEVEKNWICTGGDLTSPSVCNLCELDFCETCQDQDHTKCAKCQQKYRLDANLLCEKTPEIFMSPQAQQVASSAQYASLGAGTTSVLSSILKFNSPVAIWAMINQVQLTSLVTLTRIHIPDDPKGMLLGEGSGLPFSPLSLDIKSLPLSNDLYDLLNINQSVVELEAIGMESESSLINNLGLIFTLLLFFILHMMLLCFPKCKPRSREQKCRRFFYKCITGILSIFAFTIYIRTFLEAFQYCLLAAFSSVMSVGFKIFTQEAGLKEIMSVGFAVLLFFLCCVFFQMSWYIAYKANSKREKESKKWREFLVGVKETKLARMYSFFALLRRLLFCALVTFCVSLGFQVLIIGFIVIQLPYLCFIVVIRPFKDAQNNLMEVINEAFLSIIISYFCFINTPEKWTDSLTKIFLYLFLGHILVISLIPLSKFTLTCSKLPNHLLKNAQKDPLQIL</sequence>
<dbReference type="GO" id="GO:0007166">
    <property type="term" value="P:cell surface receptor signaling pathway"/>
    <property type="evidence" value="ECO:0007669"/>
    <property type="project" value="TreeGrafter"/>
</dbReference>
<feature type="transmembrane region" description="Helical" evidence="4">
    <location>
        <begin position="916"/>
        <end position="937"/>
    </location>
</feature>
<evidence type="ECO:0000256" key="3">
    <source>
        <dbReference type="ARBA" id="ARBA00023157"/>
    </source>
</evidence>
<feature type="transmembrane region" description="Helical" evidence="4">
    <location>
        <begin position="826"/>
        <end position="848"/>
    </location>
</feature>
<feature type="transmembrane region" description="Helical" evidence="4">
    <location>
        <begin position="966"/>
        <end position="986"/>
    </location>
</feature>
<keyword evidence="1" id="KW-0732">Signal</keyword>
<name>A0AAD2DBM7_EUPCR</name>
<comment type="caution">
    <text evidence="5">The sequence shown here is derived from an EMBL/GenBank/DDBJ whole genome shotgun (WGS) entry which is preliminary data.</text>
</comment>
<dbReference type="PANTHER" id="PTHR46130:SF3">
    <property type="entry name" value="CHROMOSOME UNDETERMINED SCAFFOLD_33, WHOLE GENOME SHOTGUN SEQUENCE"/>
    <property type="match status" value="1"/>
</dbReference>
<keyword evidence="4" id="KW-0812">Transmembrane</keyword>
<keyword evidence="6" id="KW-1185">Reference proteome</keyword>
<evidence type="ECO:0000256" key="4">
    <source>
        <dbReference type="SAM" id="Phobius"/>
    </source>
</evidence>
<dbReference type="GO" id="GO:0004222">
    <property type="term" value="F:metalloendopeptidase activity"/>
    <property type="evidence" value="ECO:0007669"/>
    <property type="project" value="TreeGrafter"/>
</dbReference>
<dbReference type="AlphaFoldDB" id="A0AAD2DBM7"/>
<keyword evidence="2" id="KW-0677">Repeat</keyword>
<feature type="transmembrane region" description="Helical" evidence="4">
    <location>
        <begin position="1053"/>
        <end position="1071"/>
    </location>
</feature>
<dbReference type="NCBIfam" id="TIGR02232">
    <property type="entry name" value="myxo_disulf_rpt"/>
    <property type="match status" value="6"/>
</dbReference>
<dbReference type="InterPro" id="IPR011936">
    <property type="entry name" value="Myxo_disulph_rpt"/>
</dbReference>
<dbReference type="Pfam" id="PF13948">
    <property type="entry name" value="DUF4215"/>
    <property type="match status" value="5"/>
</dbReference>
<dbReference type="InterPro" id="IPR043543">
    <property type="entry name" value="PAPPA/PAPPA2"/>
</dbReference>
<dbReference type="GO" id="GO:0005615">
    <property type="term" value="C:extracellular space"/>
    <property type="evidence" value="ECO:0007669"/>
    <property type="project" value="TreeGrafter"/>
</dbReference>
<dbReference type="GO" id="GO:0006508">
    <property type="term" value="P:proteolysis"/>
    <property type="evidence" value="ECO:0007669"/>
    <property type="project" value="TreeGrafter"/>
</dbReference>
<keyword evidence="3" id="KW-1015">Disulfide bond</keyword>
<evidence type="ECO:0000313" key="5">
    <source>
        <dbReference type="EMBL" id="CAI2386795.1"/>
    </source>
</evidence>